<feature type="region of interest" description="Disordered" evidence="1">
    <location>
        <begin position="45"/>
        <end position="65"/>
    </location>
</feature>
<protein>
    <recommendedName>
        <fullName evidence="2">GH16 domain-containing protein</fullName>
    </recommendedName>
</protein>
<dbReference type="InterPro" id="IPR013320">
    <property type="entry name" value="ConA-like_dom_sf"/>
</dbReference>
<dbReference type="EMBL" id="POUA01000495">
    <property type="protein sequence ID" value="PZG24498.1"/>
    <property type="molecule type" value="Genomic_DNA"/>
</dbReference>
<dbReference type="CDD" id="cd00413">
    <property type="entry name" value="Glyco_hydrolase_16"/>
    <property type="match status" value="1"/>
</dbReference>
<feature type="domain" description="GH16" evidence="2">
    <location>
        <begin position="154"/>
        <end position="362"/>
    </location>
</feature>
<name>A0A2W2FIK4_9ACTN</name>
<reference evidence="3 4" key="1">
    <citation type="submission" date="2018-01" db="EMBL/GenBank/DDBJ databases">
        <title>Draft genome sequence of Sphaerisporangium sp. 7K107.</title>
        <authorList>
            <person name="Sahin N."/>
            <person name="Saygin H."/>
            <person name="Ay H."/>
        </authorList>
    </citation>
    <scope>NUCLEOTIDE SEQUENCE [LARGE SCALE GENOMIC DNA]</scope>
    <source>
        <strain evidence="3 4">7K107</strain>
    </source>
</reference>
<evidence type="ECO:0000256" key="1">
    <source>
        <dbReference type="SAM" id="MobiDB-lite"/>
    </source>
</evidence>
<evidence type="ECO:0000259" key="2">
    <source>
        <dbReference type="PROSITE" id="PS51762"/>
    </source>
</evidence>
<dbReference type="SUPFAM" id="SSF49899">
    <property type="entry name" value="Concanavalin A-like lectins/glucanases"/>
    <property type="match status" value="1"/>
</dbReference>
<keyword evidence="4" id="KW-1185">Reference proteome</keyword>
<dbReference type="Pfam" id="PF00722">
    <property type="entry name" value="Glyco_hydro_16"/>
    <property type="match status" value="1"/>
</dbReference>
<dbReference type="GO" id="GO:0004553">
    <property type="term" value="F:hydrolase activity, hydrolyzing O-glycosyl compounds"/>
    <property type="evidence" value="ECO:0007669"/>
    <property type="project" value="InterPro"/>
</dbReference>
<gene>
    <name evidence="3" type="ORF">C1I98_35555</name>
</gene>
<dbReference type="GO" id="GO:0005975">
    <property type="term" value="P:carbohydrate metabolic process"/>
    <property type="evidence" value="ECO:0007669"/>
    <property type="project" value="InterPro"/>
</dbReference>
<dbReference type="InterPro" id="IPR000757">
    <property type="entry name" value="Beta-glucanase-like"/>
</dbReference>
<proteinExistence type="predicted"/>
<dbReference type="Proteomes" id="UP000248544">
    <property type="component" value="Unassembled WGS sequence"/>
</dbReference>
<evidence type="ECO:0000313" key="3">
    <source>
        <dbReference type="EMBL" id="PZG24498.1"/>
    </source>
</evidence>
<sequence>MRAVQGRELLEPRALARPYHQRDRSGRLVRSGRLRFTARAAQAAGRGRERAALGVRSPARAARHPARRRIAGHLHIQRHRVRPGAAAPGRVLDVQHLLAVRPHTGPAVVIAGTVLRAAFAGLAVTLVLGGLPAARGDTAVRRADCTATPEGANPDWGAPIWCEDFESQLDRENWFVYDSAGHAGKGRRSPGQAFIGDGALYLYGTAKGTTAGLATRYVQSHGRWEARIRLYAGAGSYHPVALLWPQQGGGGVDSATGEEIAFLEVIDDPERQRPNLFMKTPDGGKEGVSGELDMTAYHTYAVENTPNGVVGYIDGQEWFRSASSTQSPMAACLQLDWFPDGKDRGDAWMEVDWLRIYPMQESR</sequence>
<comment type="caution">
    <text evidence="3">The sequence shown here is derived from an EMBL/GenBank/DDBJ whole genome shotgun (WGS) entry which is preliminary data.</text>
</comment>
<organism evidence="3 4">
    <name type="scientific">Spongiactinospora gelatinilytica</name>
    <dbReference type="NCBI Taxonomy" id="2666298"/>
    <lineage>
        <taxon>Bacteria</taxon>
        <taxon>Bacillati</taxon>
        <taxon>Actinomycetota</taxon>
        <taxon>Actinomycetes</taxon>
        <taxon>Streptosporangiales</taxon>
        <taxon>Streptosporangiaceae</taxon>
        <taxon>Spongiactinospora</taxon>
    </lineage>
</organism>
<dbReference type="PROSITE" id="PS51762">
    <property type="entry name" value="GH16_2"/>
    <property type="match status" value="1"/>
</dbReference>
<accession>A0A2W2FIK4</accession>
<dbReference type="Gene3D" id="2.60.120.200">
    <property type="match status" value="1"/>
</dbReference>
<dbReference type="AlphaFoldDB" id="A0A2W2FIK4"/>
<evidence type="ECO:0000313" key="4">
    <source>
        <dbReference type="Proteomes" id="UP000248544"/>
    </source>
</evidence>